<dbReference type="GO" id="GO:0004252">
    <property type="term" value="F:serine-type endopeptidase activity"/>
    <property type="evidence" value="ECO:0007669"/>
    <property type="project" value="UniProtKB-UniRule"/>
</dbReference>
<keyword evidence="6 8" id="KW-0378">Hydrolase</keyword>
<dbReference type="Pfam" id="PF21223">
    <property type="entry name" value="TPPII_Ig-like-1"/>
    <property type="match status" value="1"/>
</dbReference>
<feature type="active site" description="Charge relay system" evidence="8">
    <location>
        <position position="468"/>
    </location>
</feature>
<dbReference type="Pfam" id="PF21316">
    <property type="entry name" value="TPPII_GBD"/>
    <property type="match status" value="1"/>
</dbReference>
<dbReference type="InterPro" id="IPR048383">
    <property type="entry name" value="TPPII_Ig-like-1"/>
</dbReference>
<protein>
    <recommendedName>
        <fullName evidence="3">tripeptidyl-peptidase II</fullName>
        <ecNumber evidence="3">3.4.14.10</ecNumber>
    </recommendedName>
</protein>
<dbReference type="EC" id="3.4.14.10" evidence="3"/>
<dbReference type="GeneID" id="85226336"/>
<dbReference type="InterPro" id="IPR022398">
    <property type="entry name" value="Peptidase_S8_His-AS"/>
</dbReference>
<feature type="domain" description="Tripeptidyl-peptidase II first Ig-like" evidence="11">
    <location>
        <begin position="556"/>
        <end position="657"/>
    </location>
</feature>
<dbReference type="GO" id="GO:0008240">
    <property type="term" value="F:tripeptidyl-peptidase activity"/>
    <property type="evidence" value="ECO:0007669"/>
    <property type="project" value="UniProtKB-EC"/>
</dbReference>
<dbReference type="Gene3D" id="1.25.40.710">
    <property type="match status" value="1"/>
</dbReference>
<dbReference type="InterPro" id="IPR022229">
    <property type="entry name" value="TPPII_Ig-like-2"/>
</dbReference>
<evidence type="ECO:0000259" key="10">
    <source>
        <dbReference type="Pfam" id="PF12580"/>
    </source>
</evidence>
<dbReference type="Proteomes" id="UP001217754">
    <property type="component" value="Chromosome 4"/>
</dbReference>
<evidence type="ECO:0000313" key="14">
    <source>
        <dbReference type="Proteomes" id="UP001217754"/>
    </source>
</evidence>
<gene>
    <name evidence="13" type="ORF">MJAP1_002685</name>
</gene>
<feature type="domain" description="Tripeptidyl peptidase II second Ig-like" evidence="10">
    <location>
        <begin position="805"/>
        <end position="991"/>
    </location>
</feature>
<feature type="active site" description="Charge relay system" evidence="8">
    <location>
        <position position="46"/>
    </location>
</feature>
<dbReference type="EMBL" id="CP119961">
    <property type="protein sequence ID" value="WFD39705.1"/>
    <property type="molecule type" value="Genomic_DNA"/>
</dbReference>
<dbReference type="PANTHER" id="PTHR43806:SF14">
    <property type="entry name" value="TRIPEPTIDYL-PEPTIDASE 2"/>
    <property type="match status" value="1"/>
</dbReference>
<reference evidence="13" key="1">
    <citation type="submission" date="2023-03" db="EMBL/GenBank/DDBJ databases">
        <title>Mating type loci evolution in Malassezia.</title>
        <authorList>
            <person name="Coelho M.A."/>
        </authorList>
    </citation>
    <scope>NUCLEOTIDE SEQUENCE</scope>
    <source>
        <strain evidence="13">CBS 9431</strain>
    </source>
</reference>
<accession>A0AAF0JAZ3</accession>
<name>A0AAF0JAZ3_9BASI</name>
<feature type="domain" description="Peptidase S8/S53" evidence="9">
    <location>
        <begin position="37"/>
        <end position="509"/>
    </location>
</feature>
<keyword evidence="7 8" id="KW-0720">Serine protease</keyword>
<evidence type="ECO:0000256" key="5">
    <source>
        <dbReference type="ARBA" id="ARBA00022670"/>
    </source>
</evidence>
<dbReference type="InterPro" id="IPR023828">
    <property type="entry name" value="Peptidase_S8_Ser-AS"/>
</dbReference>
<dbReference type="GO" id="GO:0005829">
    <property type="term" value="C:cytosol"/>
    <property type="evidence" value="ECO:0007669"/>
    <property type="project" value="TreeGrafter"/>
</dbReference>
<dbReference type="InterPro" id="IPR048384">
    <property type="entry name" value="TPPII_GBD"/>
</dbReference>
<dbReference type="Gene3D" id="2.20.25.690">
    <property type="match status" value="2"/>
</dbReference>
<keyword evidence="5 8" id="KW-0645">Protease</keyword>
<evidence type="ECO:0000256" key="6">
    <source>
        <dbReference type="ARBA" id="ARBA00022801"/>
    </source>
</evidence>
<evidence type="ECO:0000256" key="1">
    <source>
        <dbReference type="ARBA" id="ARBA00001910"/>
    </source>
</evidence>
<evidence type="ECO:0000259" key="12">
    <source>
        <dbReference type="Pfam" id="PF21316"/>
    </source>
</evidence>
<dbReference type="InterPro" id="IPR046940">
    <property type="entry name" value="TPPII_Ig-like_sf"/>
</dbReference>
<dbReference type="PROSITE" id="PS00138">
    <property type="entry name" value="SUBTILASE_SER"/>
    <property type="match status" value="1"/>
</dbReference>
<evidence type="ECO:0000259" key="9">
    <source>
        <dbReference type="Pfam" id="PF00082"/>
    </source>
</evidence>
<feature type="domain" description="Tripeptidyl-peptidase II galactose-binding" evidence="12">
    <location>
        <begin position="678"/>
        <end position="764"/>
    </location>
</feature>
<dbReference type="RefSeq" id="XP_060122602.1">
    <property type="nucleotide sequence ID" value="XM_060266619.1"/>
</dbReference>
<dbReference type="PROSITE" id="PS51892">
    <property type="entry name" value="SUBTILASE"/>
    <property type="match status" value="1"/>
</dbReference>
<evidence type="ECO:0000256" key="8">
    <source>
        <dbReference type="PROSITE-ProRule" id="PRU01240"/>
    </source>
</evidence>
<evidence type="ECO:0000256" key="7">
    <source>
        <dbReference type="ARBA" id="ARBA00022825"/>
    </source>
</evidence>
<keyword evidence="14" id="KW-1185">Reference proteome</keyword>
<evidence type="ECO:0000256" key="4">
    <source>
        <dbReference type="ARBA" id="ARBA00022438"/>
    </source>
</evidence>
<dbReference type="GO" id="GO:0004177">
    <property type="term" value="F:aminopeptidase activity"/>
    <property type="evidence" value="ECO:0007669"/>
    <property type="project" value="UniProtKB-KW"/>
</dbReference>
<dbReference type="Pfam" id="PF12580">
    <property type="entry name" value="TPPII"/>
    <property type="match status" value="1"/>
</dbReference>
<dbReference type="SUPFAM" id="SSF52743">
    <property type="entry name" value="Subtilisin-like"/>
    <property type="match status" value="1"/>
</dbReference>
<dbReference type="InterPro" id="IPR050131">
    <property type="entry name" value="Peptidase_S8_subtilisin-like"/>
</dbReference>
<dbReference type="Gene3D" id="3.40.50.200">
    <property type="entry name" value="Peptidase S8/S53 domain"/>
    <property type="match status" value="2"/>
</dbReference>
<dbReference type="InterPro" id="IPR015500">
    <property type="entry name" value="Peptidase_S8_subtilisin-rel"/>
</dbReference>
<dbReference type="PRINTS" id="PR00723">
    <property type="entry name" value="SUBTILISIN"/>
</dbReference>
<evidence type="ECO:0000256" key="3">
    <source>
        <dbReference type="ARBA" id="ARBA00012462"/>
    </source>
</evidence>
<dbReference type="PROSITE" id="PS00137">
    <property type="entry name" value="SUBTILASE_HIS"/>
    <property type="match status" value="1"/>
</dbReference>
<feature type="active site" description="Charge relay system" evidence="8">
    <location>
        <position position="280"/>
    </location>
</feature>
<evidence type="ECO:0000256" key="2">
    <source>
        <dbReference type="ARBA" id="ARBA00011073"/>
    </source>
</evidence>
<comment type="similarity">
    <text evidence="2 8">Belongs to the peptidase S8 family.</text>
</comment>
<dbReference type="InterPro" id="IPR000209">
    <property type="entry name" value="Peptidase_S8/S53_dom"/>
</dbReference>
<organism evidence="13 14">
    <name type="scientific">Malassezia japonica</name>
    <dbReference type="NCBI Taxonomy" id="223818"/>
    <lineage>
        <taxon>Eukaryota</taxon>
        <taxon>Fungi</taxon>
        <taxon>Dikarya</taxon>
        <taxon>Basidiomycota</taxon>
        <taxon>Ustilaginomycotina</taxon>
        <taxon>Malasseziomycetes</taxon>
        <taxon>Malasseziales</taxon>
        <taxon>Malasseziaceae</taxon>
        <taxon>Malassezia</taxon>
    </lineage>
</organism>
<evidence type="ECO:0000259" key="11">
    <source>
        <dbReference type="Pfam" id="PF21223"/>
    </source>
</evidence>
<comment type="catalytic activity">
    <reaction evidence="1">
        <text>Release of an N-terminal tripeptide from a polypeptide.</text>
        <dbReference type="EC" id="3.4.14.10"/>
    </reaction>
</comment>
<dbReference type="AlphaFoldDB" id="A0AAF0JAZ3"/>
<evidence type="ECO:0000313" key="13">
    <source>
        <dbReference type="EMBL" id="WFD39705.1"/>
    </source>
</evidence>
<dbReference type="Gene3D" id="2.60.40.3170">
    <property type="match status" value="1"/>
</dbReference>
<dbReference type="PANTHER" id="PTHR43806">
    <property type="entry name" value="PEPTIDASE S8"/>
    <property type="match status" value="1"/>
</dbReference>
<dbReference type="InterPro" id="IPR046939">
    <property type="entry name" value="TPPII_C_sf"/>
</dbReference>
<sequence>MSSAAVPAKGPFPVNGLLPKQATHADAFLKRFPEYDGRNVRVAVLDTGVDPAALGLDGPNKVVDVIDCSGAGDMPLQPVEAQPAHDGAALALTSPTTKRTLLVSPEWKNPTGVWKVGTKRAYDLWPTELVKRRSEQRKKAFDVSHAALLQAAQRELAQFEQSGVKDALKKDELSARIALLRDLQKSWKDAGPIVEAVVFHDGSHWRAAVGGGEGDAADPASGEPDAVRTPELDLRGAKCLTDFRTEREWSYFGQMDLLTYTVNILDDGALLSLVTLSGTHGTHVAGIIAAQTNEAATNGVAPGAEIVSLRIGDARLASMEQGQALLRAAQAMIDTKCDVANMSFGEDGALGIEDKGAFAEALHKVIREHDVCFVSSAGNDGPALSTVGQPGGTTSGVLSVGAYVTDGEMQQAEYALVESDVKSSVTTWCSRGPAADGDAGVSIYAPGAAITSICRYALQSKQLMNGTSMSSPNAAGAVALLVSGLKAQGRRVSPARVFAAIRETGTDVGDALGVRFLNVNKAWDYLEEHADEPYGDADFRVRVTPAGKPPGRETDLRGIYLREAEETSRLNQFSITVAPTFKLAETERAFALEIRARLEASAPWISVSEFLVLGSNGRTFEVRIAADTLPPGLHVGWVRAYDTDAKKAKLFEVPVTVTKPHVLPSPTYTYPPVHLEAGAIRREFVKVPDGATWAEVRVCSRNHDVRSANVKFWLHLLQLVPQARRSAIEHSFVFALNENEPVVKRVAVESARTIEICAAQFWASRAGFDLELQVDFHGLDVGATLQAPITLVSGEGMHRLTATSRLRIEECKPTATLDTRRSFVRPTKSEVRPLLAPRDRVPSGRQLSELVLQYPLAVKEASGVTYRLPISGNLYDSGVSLLTQLVDQDNATVHFGDVYPKEVSLQKGDYTLYAQVLHDDDAALERLRHMPLSVDEKLSKPKEVALDVYADHVDALGTADAPKLDMVKLFPGERRVLCIDTHLEGDSLPPSAASGDLLLGTLALGAHDKHPLRLVVPPAPAKTGDEDAPDAPRLPALLAGVASKLSGEHKSQFLAKLVAEHPTDLDVLLAQLDATDADKAEDADRALAAADALLATIDEQALLVYLGAKHPPKAEQSDEDKALAKQREAEQRALELALVRKTRAHLAQGDRAAFDAAVQHARKFLADTGSGSKAQAMHANMVIEWHMHHERYAQALQLLRKQLTELGNGTRESAAELRRAKDLQLALLDKLGWGLWQHHHARWTWLGRNEGPAPF</sequence>
<dbReference type="Pfam" id="PF00082">
    <property type="entry name" value="Peptidase_S8"/>
    <property type="match status" value="1"/>
</dbReference>
<keyword evidence="4" id="KW-0031">Aminopeptidase</keyword>
<proteinExistence type="inferred from homology"/>
<dbReference type="GO" id="GO:0006508">
    <property type="term" value="P:proteolysis"/>
    <property type="evidence" value="ECO:0007669"/>
    <property type="project" value="UniProtKB-KW"/>
</dbReference>
<dbReference type="InterPro" id="IPR036852">
    <property type="entry name" value="Peptidase_S8/S53_dom_sf"/>
</dbReference>